<feature type="region of interest" description="Disordered" evidence="1">
    <location>
        <begin position="176"/>
        <end position="203"/>
    </location>
</feature>
<dbReference type="Proteomes" id="UP000054538">
    <property type="component" value="Unassembled WGS sequence"/>
</dbReference>
<feature type="compositionally biased region" description="Basic and acidic residues" evidence="1">
    <location>
        <begin position="176"/>
        <end position="185"/>
    </location>
</feature>
<accession>A0A0D0CZ61</accession>
<keyword evidence="3" id="KW-1185">Reference proteome</keyword>
<proteinExistence type="predicted"/>
<reference evidence="3" key="2">
    <citation type="submission" date="2015-01" db="EMBL/GenBank/DDBJ databases">
        <title>Evolutionary Origins and Diversification of the Mycorrhizal Mutualists.</title>
        <authorList>
            <consortium name="DOE Joint Genome Institute"/>
            <consortium name="Mycorrhizal Genomics Consortium"/>
            <person name="Kohler A."/>
            <person name="Kuo A."/>
            <person name="Nagy L.G."/>
            <person name="Floudas D."/>
            <person name="Copeland A."/>
            <person name="Barry K.W."/>
            <person name="Cichocki N."/>
            <person name="Veneault-Fourrey C."/>
            <person name="LaButti K."/>
            <person name="Lindquist E.A."/>
            <person name="Lipzen A."/>
            <person name="Lundell T."/>
            <person name="Morin E."/>
            <person name="Murat C."/>
            <person name="Riley R."/>
            <person name="Ohm R."/>
            <person name="Sun H."/>
            <person name="Tunlid A."/>
            <person name="Henrissat B."/>
            <person name="Grigoriev I.V."/>
            <person name="Hibbett D.S."/>
            <person name="Martin F."/>
        </authorList>
    </citation>
    <scope>NUCLEOTIDE SEQUENCE [LARGE SCALE GENOMIC DNA]</scope>
    <source>
        <strain evidence="3">Ve08.2h10</strain>
    </source>
</reference>
<evidence type="ECO:0000256" key="1">
    <source>
        <dbReference type="SAM" id="MobiDB-lite"/>
    </source>
</evidence>
<organism evidence="2 3">
    <name type="scientific">Paxillus rubicundulus Ve08.2h10</name>
    <dbReference type="NCBI Taxonomy" id="930991"/>
    <lineage>
        <taxon>Eukaryota</taxon>
        <taxon>Fungi</taxon>
        <taxon>Dikarya</taxon>
        <taxon>Basidiomycota</taxon>
        <taxon>Agaricomycotina</taxon>
        <taxon>Agaricomycetes</taxon>
        <taxon>Agaricomycetidae</taxon>
        <taxon>Boletales</taxon>
        <taxon>Paxilineae</taxon>
        <taxon>Paxillaceae</taxon>
        <taxon>Paxillus</taxon>
    </lineage>
</organism>
<feature type="compositionally biased region" description="Acidic residues" evidence="1">
    <location>
        <begin position="341"/>
        <end position="351"/>
    </location>
</feature>
<dbReference type="InParanoid" id="A0A0D0CZ61"/>
<sequence length="480" mass="52547">MAAQPLDIQQQVYAGYWHVRLAITKLILDIECAAFNRKLLDDELSPAWDTMFNKGRTDLNFPMHLLSIIIKLKPTANNGTLQGIDTTGILPDNPQAKQSKVYIKGYTVANNTVTGNLPISDNWWSEPFHQRYVAAMMENADRERMVKKKEVQKAAATLQAAADEILQKKMARAEEEQRKAEEMKTKGTGSRVKKQGEKQVEKQRTKKIGCSILGTSPEVKTAKGKVLQSKDALQEQGMRVKPATKSKRPECSKSRGGRQIARPGVAAAKDVEMHLPKGPKAVKAKTKAKQTSLSPDDMNEDMLSGEEPEALRDPSATQPKGHKVTKVMGKGKARQPSPNAMDEDSSSEESEPLGKVFIPWVDKGKGREIPLASSIPGPSVAEVNVVEHCTTILVNQLTKQLANMRSWETASNEMDQMADAEDLEHVALKACLAELEQERMAMTAESAQARVMITNLRSMYTGGPGGIPPSALGGQAGLSQ</sequence>
<dbReference type="AlphaFoldDB" id="A0A0D0CZ61"/>
<feature type="compositionally biased region" description="Basic residues" evidence="1">
    <location>
        <begin position="320"/>
        <end position="333"/>
    </location>
</feature>
<feature type="compositionally biased region" description="Basic and acidic residues" evidence="1">
    <location>
        <begin position="194"/>
        <end position="203"/>
    </location>
</feature>
<gene>
    <name evidence="2" type="ORF">PAXRUDRAFT_18133</name>
</gene>
<dbReference type="EMBL" id="KN827430">
    <property type="protein sequence ID" value="KIK76536.1"/>
    <property type="molecule type" value="Genomic_DNA"/>
</dbReference>
<name>A0A0D0CZ61_9AGAM</name>
<feature type="region of interest" description="Disordered" evidence="1">
    <location>
        <begin position="279"/>
        <end position="353"/>
    </location>
</feature>
<evidence type="ECO:0000313" key="3">
    <source>
        <dbReference type="Proteomes" id="UP000054538"/>
    </source>
</evidence>
<dbReference type="OrthoDB" id="10387201at2759"/>
<evidence type="ECO:0000313" key="2">
    <source>
        <dbReference type="EMBL" id="KIK76536.1"/>
    </source>
</evidence>
<feature type="compositionally biased region" description="Acidic residues" evidence="1">
    <location>
        <begin position="297"/>
        <end position="308"/>
    </location>
</feature>
<protein>
    <submittedName>
        <fullName evidence="2">Uncharacterized protein</fullName>
    </submittedName>
</protein>
<dbReference type="HOGENOM" id="CLU_020267_2_0_1"/>
<feature type="region of interest" description="Disordered" evidence="1">
    <location>
        <begin position="221"/>
        <end position="263"/>
    </location>
</feature>
<reference evidence="2 3" key="1">
    <citation type="submission" date="2014-04" db="EMBL/GenBank/DDBJ databases">
        <authorList>
            <consortium name="DOE Joint Genome Institute"/>
            <person name="Kuo A."/>
            <person name="Kohler A."/>
            <person name="Jargeat P."/>
            <person name="Nagy L.G."/>
            <person name="Floudas D."/>
            <person name="Copeland A."/>
            <person name="Barry K.W."/>
            <person name="Cichocki N."/>
            <person name="Veneault-Fourrey C."/>
            <person name="LaButti K."/>
            <person name="Lindquist E.A."/>
            <person name="Lipzen A."/>
            <person name="Lundell T."/>
            <person name="Morin E."/>
            <person name="Murat C."/>
            <person name="Sun H."/>
            <person name="Tunlid A."/>
            <person name="Henrissat B."/>
            <person name="Grigoriev I.V."/>
            <person name="Hibbett D.S."/>
            <person name="Martin F."/>
            <person name="Nordberg H.P."/>
            <person name="Cantor M.N."/>
            <person name="Hua S.X."/>
        </authorList>
    </citation>
    <scope>NUCLEOTIDE SEQUENCE [LARGE SCALE GENOMIC DNA]</scope>
    <source>
        <strain evidence="2 3">Ve08.2h10</strain>
    </source>
</reference>